<gene>
    <name evidence="1" type="ORF">QTN47_26345</name>
</gene>
<dbReference type="Proteomes" id="UP001560573">
    <property type="component" value="Unassembled WGS sequence"/>
</dbReference>
<organism evidence="1 2">
    <name type="scientific">Danxiaibacter flavus</name>
    <dbReference type="NCBI Taxonomy" id="3049108"/>
    <lineage>
        <taxon>Bacteria</taxon>
        <taxon>Pseudomonadati</taxon>
        <taxon>Bacteroidota</taxon>
        <taxon>Chitinophagia</taxon>
        <taxon>Chitinophagales</taxon>
        <taxon>Chitinophagaceae</taxon>
        <taxon>Danxiaibacter</taxon>
    </lineage>
</organism>
<reference evidence="1 2" key="1">
    <citation type="submission" date="2023-07" db="EMBL/GenBank/DDBJ databases">
        <authorList>
            <person name="Lian W.-H."/>
        </authorList>
    </citation>
    <scope>NUCLEOTIDE SEQUENCE [LARGE SCALE GENOMIC DNA]</scope>
    <source>
        <strain evidence="1 2">SYSU DXS3180</strain>
    </source>
</reference>
<name>A0ABV3ZML2_9BACT</name>
<dbReference type="EMBL" id="JAULBC010000012">
    <property type="protein sequence ID" value="MEX6691057.1"/>
    <property type="molecule type" value="Genomic_DNA"/>
</dbReference>
<keyword evidence="2" id="KW-1185">Reference proteome</keyword>
<evidence type="ECO:0000313" key="1">
    <source>
        <dbReference type="EMBL" id="MEX6691057.1"/>
    </source>
</evidence>
<protein>
    <submittedName>
        <fullName evidence="1">Uncharacterized protein</fullName>
    </submittedName>
</protein>
<dbReference type="RefSeq" id="WP_369332473.1">
    <property type="nucleotide sequence ID" value="NZ_JAULBC010000012.1"/>
</dbReference>
<sequence length="204" mass="23326">MEHNTTGNVVFLAVVGVMKKLLLAVLINLIVLGLHAQESDIENAQKIRKEIDASKNLKLLKDTVLFTDTAFIINTYFIDAKNGLKKTIQVTRTKTGRITKYKLDTLNKEKPLNLQLAVDTSYTIHADLKKTTTYYFSDKKLLMVTSIEYKNDAEVLNGTYYFGAEKRIIKADEKKEAEIPTNIARSKYFHDNVAIFFIRYPKLL</sequence>
<accession>A0ABV3ZML2</accession>
<comment type="caution">
    <text evidence="1">The sequence shown here is derived from an EMBL/GenBank/DDBJ whole genome shotgun (WGS) entry which is preliminary data.</text>
</comment>
<proteinExistence type="predicted"/>
<evidence type="ECO:0000313" key="2">
    <source>
        <dbReference type="Proteomes" id="UP001560573"/>
    </source>
</evidence>